<evidence type="ECO:0008006" key="5">
    <source>
        <dbReference type="Google" id="ProtNLM"/>
    </source>
</evidence>
<protein>
    <recommendedName>
        <fullName evidence="5">MATH domain-containing protein</fullName>
    </recommendedName>
</protein>
<accession>A0ABQ9EBY3</accession>
<dbReference type="InterPro" id="IPR008974">
    <property type="entry name" value="TRAF-like"/>
</dbReference>
<keyword evidence="4" id="KW-1185">Reference proteome</keyword>
<gene>
    <name evidence="3" type="ORF">KUTeg_019240</name>
</gene>
<reference evidence="3 4" key="1">
    <citation type="submission" date="2022-12" db="EMBL/GenBank/DDBJ databases">
        <title>Chromosome-level genome of Tegillarca granosa.</title>
        <authorList>
            <person name="Kim J."/>
        </authorList>
    </citation>
    <scope>NUCLEOTIDE SEQUENCE [LARGE SCALE GENOMIC DNA]</scope>
    <source>
        <strain evidence="3">Teg-2019</strain>
        <tissue evidence="3">Adductor muscle</tissue>
    </source>
</reference>
<organism evidence="3 4">
    <name type="scientific">Tegillarca granosa</name>
    <name type="common">Malaysian cockle</name>
    <name type="synonym">Anadara granosa</name>
    <dbReference type="NCBI Taxonomy" id="220873"/>
    <lineage>
        <taxon>Eukaryota</taxon>
        <taxon>Metazoa</taxon>
        <taxon>Spiralia</taxon>
        <taxon>Lophotrochozoa</taxon>
        <taxon>Mollusca</taxon>
        <taxon>Bivalvia</taxon>
        <taxon>Autobranchia</taxon>
        <taxon>Pteriomorphia</taxon>
        <taxon>Arcoida</taxon>
        <taxon>Arcoidea</taxon>
        <taxon>Arcidae</taxon>
        <taxon>Tegillarca</taxon>
    </lineage>
</organism>
<evidence type="ECO:0000256" key="1">
    <source>
        <dbReference type="SAM" id="Coils"/>
    </source>
</evidence>
<dbReference type="InterPro" id="IPR002083">
    <property type="entry name" value="MATH/TRAF_dom"/>
</dbReference>
<feature type="compositionally biased region" description="Basic residues" evidence="2">
    <location>
        <begin position="356"/>
        <end position="368"/>
    </location>
</feature>
<proteinExistence type="predicted"/>
<evidence type="ECO:0000313" key="3">
    <source>
        <dbReference type="EMBL" id="KAJ8302844.1"/>
    </source>
</evidence>
<evidence type="ECO:0000313" key="4">
    <source>
        <dbReference type="Proteomes" id="UP001217089"/>
    </source>
</evidence>
<dbReference type="CDD" id="cd00121">
    <property type="entry name" value="MATH"/>
    <property type="match status" value="1"/>
</dbReference>
<comment type="caution">
    <text evidence="3">The sequence shown here is derived from an EMBL/GenBank/DDBJ whole genome shotgun (WGS) entry which is preliminary data.</text>
</comment>
<dbReference type="PANTHER" id="PTHR46162:SF2">
    <property type="entry name" value="ANKYRIN REPEAT-CONTAINING PROTEIN-RELATED"/>
    <property type="match status" value="1"/>
</dbReference>
<dbReference type="PANTHER" id="PTHR46162">
    <property type="entry name" value="TRAF-LIKE FAMILY PROTEIN"/>
    <property type="match status" value="1"/>
</dbReference>
<dbReference type="Gene3D" id="2.60.210.10">
    <property type="entry name" value="Apoptosis, Tumor Necrosis Factor Receptor Associated Protein 2, Chain A"/>
    <property type="match status" value="2"/>
</dbReference>
<feature type="region of interest" description="Disordered" evidence="2">
    <location>
        <begin position="340"/>
        <end position="368"/>
    </location>
</feature>
<dbReference type="SUPFAM" id="SSF49599">
    <property type="entry name" value="TRAF domain-like"/>
    <property type="match status" value="2"/>
</dbReference>
<dbReference type="Proteomes" id="UP001217089">
    <property type="component" value="Unassembled WGS sequence"/>
</dbReference>
<keyword evidence="1" id="KW-0175">Coiled coil</keyword>
<evidence type="ECO:0000256" key="2">
    <source>
        <dbReference type="SAM" id="MobiDB-lite"/>
    </source>
</evidence>
<dbReference type="EMBL" id="JARBDR010000917">
    <property type="protein sequence ID" value="KAJ8302844.1"/>
    <property type="molecule type" value="Genomic_DNA"/>
</dbReference>
<sequence>MAKLYRLVKLNDRFSTQVFTFLLPNKILREFSPDVYAKDFVYGFQKWTVSFIKSDKHLGAYLKLQTTSADAVCKVDYSFTMINREHFTKNETFIEKNFIFNKQTNVTGRKTFVPLEDLATRTFMQENGEFLVELELRNIVTTLECYLSIPKEYHSKYAYGPKMESPYFTFGLFDWSISLYPNACTAETEGNVAVQLHRHTSFDHMCDVRYQITLGEKNLFESGTLEQLLDTTGNGEPYVVGCPLHILSRGRATLKVKVDMYNVVSVSELNDPESGYLSPDDQKLVVQLEWIDSQLLICPSYHSLDDVTRLHKQQMMREILALQAENEALEKQIHSYQVSISKTNSKSVSEDEGMRRSKSPRRRSHREH</sequence>
<name>A0ABQ9EBY3_TEGGR</name>
<feature type="coiled-coil region" evidence="1">
    <location>
        <begin position="312"/>
        <end position="339"/>
    </location>
</feature>